<sequence>MVRGDRAVGPVDVPVIGPGTREVIVLTVPLARRTGRRLLVTAVFGVLLLASSFLYGLSSPAAASAGRAASADSSGSIGNATHFDSLGSPYGGCGVPQAALESQHFVALNVWNTPGNYAGQPTPRPIPSGDAGSMGLFDNGHNCGRWVRVSIGDYCTGTNDGAAGQAFCRNGNWTSDKYNGATLDMLVADSCGDTNAWCRDDPYHLDLATHSLNAFQLGGQPVADMYPNRWNNRHISWSFIPAPGYSGDIAIGFVQNAATWWPTIDVTHLPNGIHGVEYYDGSAWTPAAMVTDLGQQYTIGPDASGGSSYTIRVRDVDGKLVQGGRTYTFALPRSCSSGCPQPYTGASYTTGDNGSGSLDAPTNLTVTATTASSVSLSWTASSGASGYDVYRDGQPVGATTGTSFTDSGLSASTSYTYAVKAHDSSGGTSAASVGVTATTGPGGGTGAGCTATTKLVNSWAGGFTAEVTLTNTTASASTGWRVGWSWPGGQKVTTAWSARLTQSGSSVTGSNVEYNGAIPPSGRTTFGFNATGNASGLPGNPVCTLG</sequence>
<keyword evidence="2" id="KW-0119">Carbohydrate metabolism</keyword>
<dbReference type="Gene3D" id="2.60.40.760">
    <property type="entry name" value="Expansin, cellulose-binding-like domain"/>
    <property type="match status" value="1"/>
</dbReference>
<evidence type="ECO:0000256" key="3">
    <source>
        <dbReference type="ARBA" id="ARBA00023295"/>
    </source>
</evidence>
<dbReference type="SMART" id="SM00637">
    <property type="entry name" value="CBD_II"/>
    <property type="match status" value="1"/>
</dbReference>
<dbReference type="GO" id="GO:0004553">
    <property type="term" value="F:hydrolase activity, hydrolyzing O-glycosyl compounds"/>
    <property type="evidence" value="ECO:0007669"/>
    <property type="project" value="InterPro"/>
</dbReference>
<feature type="domain" description="CBM2" evidence="7">
    <location>
        <begin position="442"/>
        <end position="546"/>
    </location>
</feature>
<keyword evidence="3" id="KW-0326">Glycosidase</keyword>
<dbReference type="PROSITE" id="PS51173">
    <property type="entry name" value="CBM2"/>
    <property type="match status" value="1"/>
</dbReference>
<evidence type="ECO:0000313" key="9">
    <source>
        <dbReference type="Proteomes" id="UP000606194"/>
    </source>
</evidence>
<dbReference type="InterPro" id="IPR001919">
    <property type="entry name" value="CBD2"/>
</dbReference>
<keyword evidence="5" id="KW-0472">Membrane</keyword>
<dbReference type="InterPro" id="IPR013783">
    <property type="entry name" value="Ig-like_fold"/>
</dbReference>
<name>A0A918FSC6_9ACTN</name>
<evidence type="ECO:0000259" key="7">
    <source>
        <dbReference type="PROSITE" id="PS51173"/>
    </source>
</evidence>
<dbReference type="GO" id="GO:0000272">
    <property type="term" value="P:polysaccharide catabolic process"/>
    <property type="evidence" value="ECO:0007669"/>
    <property type="project" value="UniProtKB-KW"/>
</dbReference>
<dbReference type="SUPFAM" id="SSF49384">
    <property type="entry name" value="Carbohydrate-binding domain"/>
    <property type="match status" value="1"/>
</dbReference>
<reference evidence="8" key="1">
    <citation type="journal article" date="2014" name="Int. J. Syst. Evol. Microbiol.">
        <title>Complete genome sequence of Corynebacterium casei LMG S-19264T (=DSM 44701T), isolated from a smear-ripened cheese.</title>
        <authorList>
            <consortium name="US DOE Joint Genome Institute (JGI-PGF)"/>
            <person name="Walter F."/>
            <person name="Albersmeier A."/>
            <person name="Kalinowski J."/>
            <person name="Ruckert C."/>
        </authorList>
    </citation>
    <scope>NUCLEOTIDE SEQUENCE</scope>
    <source>
        <strain evidence="8">JCM 4386</strain>
    </source>
</reference>
<evidence type="ECO:0000256" key="5">
    <source>
        <dbReference type="SAM" id="Phobius"/>
    </source>
</evidence>
<feature type="transmembrane region" description="Helical" evidence="5">
    <location>
        <begin position="38"/>
        <end position="57"/>
    </location>
</feature>
<evidence type="ECO:0000313" key="8">
    <source>
        <dbReference type="EMBL" id="GGR70513.1"/>
    </source>
</evidence>
<dbReference type="SUPFAM" id="SSF49265">
    <property type="entry name" value="Fibronectin type III"/>
    <property type="match status" value="1"/>
</dbReference>
<keyword evidence="1" id="KW-0732">Signal</keyword>
<keyword evidence="5" id="KW-0812">Transmembrane</keyword>
<dbReference type="Gene3D" id="2.60.40.10">
    <property type="entry name" value="Immunoglobulins"/>
    <property type="match status" value="1"/>
</dbReference>
<dbReference type="GO" id="GO:0030247">
    <property type="term" value="F:polysaccharide binding"/>
    <property type="evidence" value="ECO:0007669"/>
    <property type="project" value="UniProtKB-UniRule"/>
</dbReference>
<comment type="caution">
    <text evidence="8">The sequence shown here is derived from an EMBL/GenBank/DDBJ whole genome shotgun (WGS) entry which is preliminary data.</text>
</comment>
<dbReference type="Gene3D" id="2.60.40.290">
    <property type="match status" value="1"/>
</dbReference>
<dbReference type="InterPro" id="IPR036116">
    <property type="entry name" value="FN3_sf"/>
</dbReference>
<gene>
    <name evidence="8" type="ORF">GCM10010269_06780</name>
</gene>
<organism evidence="8 9">
    <name type="scientific">Streptomyces humidus</name>
    <dbReference type="NCBI Taxonomy" id="52259"/>
    <lineage>
        <taxon>Bacteria</taxon>
        <taxon>Bacillati</taxon>
        <taxon>Actinomycetota</taxon>
        <taxon>Actinomycetes</taxon>
        <taxon>Kitasatosporales</taxon>
        <taxon>Streptomycetaceae</taxon>
        <taxon>Streptomyces</taxon>
    </lineage>
</organism>
<dbReference type="Proteomes" id="UP000606194">
    <property type="component" value="Unassembled WGS sequence"/>
</dbReference>
<evidence type="ECO:0000256" key="4">
    <source>
        <dbReference type="ARBA" id="ARBA00023326"/>
    </source>
</evidence>
<keyword evidence="9" id="KW-1185">Reference proteome</keyword>
<dbReference type="AlphaFoldDB" id="A0A918FSC6"/>
<dbReference type="Pfam" id="PF00041">
    <property type="entry name" value="fn3"/>
    <property type="match status" value="1"/>
</dbReference>
<keyword evidence="4" id="KW-0624">Polysaccharide degradation</keyword>
<dbReference type="InterPro" id="IPR003961">
    <property type="entry name" value="FN3_dom"/>
</dbReference>
<dbReference type="SMART" id="SM00060">
    <property type="entry name" value="FN3"/>
    <property type="match status" value="1"/>
</dbReference>
<proteinExistence type="predicted"/>
<dbReference type="InterPro" id="IPR008965">
    <property type="entry name" value="CBM2/CBM3_carb-bd_dom_sf"/>
</dbReference>
<protein>
    <submittedName>
        <fullName evidence="8">Cellulose-binding protein II</fullName>
    </submittedName>
</protein>
<evidence type="ECO:0000256" key="2">
    <source>
        <dbReference type="ARBA" id="ARBA00023277"/>
    </source>
</evidence>
<dbReference type="InterPro" id="IPR012291">
    <property type="entry name" value="CBM2_carb-bd_dom_sf"/>
</dbReference>
<dbReference type="PROSITE" id="PS50853">
    <property type="entry name" value="FN3"/>
    <property type="match status" value="1"/>
</dbReference>
<accession>A0A918FSC6</accession>
<dbReference type="Pfam" id="PF00553">
    <property type="entry name" value="CBM_2"/>
    <property type="match status" value="1"/>
</dbReference>
<reference evidence="8" key="2">
    <citation type="submission" date="2020-09" db="EMBL/GenBank/DDBJ databases">
        <authorList>
            <person name="Sun Q."/>
            <person name="Ohkuma M."/>
        </authorList>
    </citation>
    <scope>NUCLEOTIDE SEQUENCE</scope>
    <source>
        <strain evidence="8">JCM 4386</strain>
    </source>
</reference>
<dbReference type="CDD" id="cd00063">
    <property type="entry name" value="FN3"/>
    <property type="match status" value="1"/>
</dbReference>
<feature type="domain" description="Fibronectin type-III" evidence="6">
    <location>
        <begin position="360"/>
        <end position="442"/>
    </location>
</feature>
<keyword evidence="3" id="KW-0378">Hydrolase</keyword>
<evidence type="ECO:0000256" key="1">
    <source>
        <dbReference type="ARBA" id="ARBA00022729"/>
    </source>
</evidence>
<dbReference type="InterPro" id="IPR036749">
    <property type="entry name" value="Expansin_CBD_sf"/>
</dbReference>
<dbReference type="EMBL" id="BMTL01000002">
    <property type="protein sequence ID" value="GGR70513.1"/>
    <property type="molecule type" value="Genomic_DNA"/>
</dbReference>
<keyword evidence="5" id="KW-1133">Transmembrane helix</keyword>
<evidence type="ECO:0000259" key="6">
    <source>
        <dbReference type="PROSITE" id="PS50853"/>
    </source>
</evidence>